<reference evidence="7" key="1">
    <citation type="submission" date="2021-02" db="EMBL/GenBank/DDBJ databases">
        <authorList>
            <person name="Nowell W R."/>
        </authorList>
    </citation>
    <scope>NUCLEOTIDE SEQUENCE</scope>
</reference>
<dbReference type="Pfam" id="PF14487">
    <property type="entry name" value="DarT"/>
    <property type="match status" value="1"/>
</dbReference>
<organism evidence="7 8">
    <name type="scientific">Adineta ricciae</name>
    <name type="common">Rotifer</name>
    <dbReference type="NCBI Taxonomy" id="249248"/>
    <lineage>
        <taxon>Eukaryota</taxon>
        <taxon>Metazoa</taxon>
        <taxon>Spiralia</taxon>
        <taxon>Gnathifera</taxon>
        <taxon>Rotifera</taxon>
        <taxon>Eurotatoria</taxon>
        <taxon>Bdelloidea</taxon>
        <taxon>Adinetida</taxon>
        <taxon>Adinetidae</taxon>
        <taxon>Adineta</taxon>
    </lineage>
</organism>
<gene>
    <name evidence="7" type="ORF">EDS130_LOCUS41779</name>
</gene>
<evidence type="ECO:0000256" key="5">
    <source>
        <dbReference type="ARBA" id="ARBA00023125"/>
    </source>
</evidence>
<dbReference type="Gene3D" id="3.30.565.10">
    <property type="entry name" value="Histidine kinase-like ATPase, C-terminal domain"/>
    <property type="match status" value="1"/>
</dbReference>
<comment type="caution">
    <text evidence="7">The sequence shown here is derived from an EMBL/GenBank/DDBJ whole genome shotgun (WGS) entry which is preliminary data.</text>
</comment>
<evidence type="ECO:0000256" key="4">
    <source>
        <dbReference type="ARBA" id="ARBA00022695"/>
    </source>
</evidence>
<keyword evidence="5" id="KW-0238">DNA-binding</keyword>
<keyword evidence="1" id="KW-1277">Toxin-antitoxin system</keyword>
<dbReference type="SUPFAM" id="SSF55874">
    <property type="entry name" value="ATPase domain of HSP90 chaperone/DNA topoisomerase II/histidine kinase"/>
    <property type="match status" value="1"/>
</dbReference>
<dbReference type="NCBIfam" id="NF047352">
    <property type="entry name" value="P_loop_sacsin"/>
    <property type="match status" value="1"/>
</dbReference>
<dbReference type="PROSITE" id="PS52018">
    <property type="entry name" value="DART"/>
    <property type="match status" value="1"/>
</dbReference>
<evidence type="ECO:0000313" key="7">
    <source>
        <dbReference type="EMBL" id="CAF1486994.1"/>
    </source>
</evidence>
<name>A0A815SC61_ADIRI</name>
<evidence type="ECO:0000259" key="6">
    <source>
        <dbReference type="PROSITE" id="PS52018"/>
    </source>
</evidence>
<dbReference type="InterPro" id="IPR029494">
    <property type="entry name" value="DarT"/>
</dbReference>
<dbReference type="OrthoDB" id="1262810at2759"/>
<accession>A0A815SC61</accession>
<evidence type="ECO:0000256" key="3">
    <source>
        <dbReference type="ARBA" id="ARBA00022679"/>
    </source>
</evidence>
<feature type="domain" description="DarT" evidence="6">
    <location>
        <begin position="1153"/>
        <end position="1329"/>
    </location>
</feature>
<proteinExistence type="predicted"/>
<keyword evidence="3" id="KW-0808">Transferase</keyword>
<dbReference type="Proteomes" id="UP000663852">
    <property type="component" value="Unassembled WGS sequence"/>
</dbReference>
<dbReference type="EMBL" id="CAJNOJ010000569">
    <property type="protein sequence ID" value="CAF1486994.1"/>
    <property type="molecule type" value="Genomic_DNA"/>
</dbReference>
<dbReference type="PANTHER" id="PTHR32387">
    <property type="entry name" value="WU:FJ29H11"/>
    <property type="match status" value="1"/>
</dbReference>
<dbReference type="GO" id="GO:0016757">
    <property type="term" value="F:glycosyltransferase activity"/>
    <property type="evidence" value="ECO:0007669"/>
    <property type="project" value="UniProtKB-KW"/>
</dbReference>
<dbReference type="InterPro" id="IPR036890">
    <property type="entry name" value="HATPase_C_sf"/>
</dbReference>
<evidence type="ECO:0000256" key="1">
    <source>
        <dbReference type="ARBA" id="ARBA00022649"/>
    </source>
</evidence>
<dbReference type="InterPro" id="IPR052957">
    <property type="entry name" value="Auxin_embryo_med"/>
</dbReference>
<evidence type="ECO:0000313" key="8">
    <source>
        <dbReference type="Proteomes" id="UP000663852"/>
    </source>
</evidence>
<evidence type="ECO:0000256" key="2">
    <source>
        <dbReference type="ARBA" id="ARBA00022676"/>
    </source>
</evidence>
<keyword evidence="2" id="KW-0328">Glycosyltransferase</keyword>
<protein>
    <recommendedName>
        <fullName evidence="6">DarT domain-containing protein</fullName>
    </recommendedName>
</protein>
<dbReference type="GO" id="GO:0003677">
    <property type="term" value="F:DNA binding"/>
    <property type="evidence" value="ECO:0007669"/>
    <property type="project" value="UniProtKB-KW"/>
</dbReference>
<dbReference type="PANTHER" id="PTHR32387:SF0">
    <property type="entry name" value="PROTEIN NO VEIN"/>
    <property type="match status" value="1"/>
</dbReference>
<sequence length="1446" mass="169132">MAMSLKTVIKEIFNANTNFQNAQQAMNFAHSLDALSGDLYTDPMRFLFELIQNSDDAYKDHPTKNPLLRLTVIDESYLIVANYGKGFDKNDVRGVCGVGCGTKRKDRDKTGYKGLGFKAVFGQSEYVLIASKGEYFRFEAGAKEFQWNIKWGKDRASWEATSGQKFKFPWQICPIWTEKTELPMSIQQWLFSQPEAVACIIRVSNISEIKKSLRTLSDQAHVFMFLRRVRNIRISIDSSNEIVLQISQLKDKSIKIWNGDGNLSSHWLLHSCLLPVPKEALKDSRLPEKLEGIEEIDLTLAIKINQNDCFVPVRGSDSILFAYLPTKISMYNLPVLVNAQFDINASREHIRIDSSWNQWLFSCIPEQMFKWVQTLTKEQKWTDKAYDLLPNRLSVKDQLAEQYNKALDSSVKTVPFLFGIHKNSLLISQAVVDLTLFSSDDCLGHELVRDYVAQTSSPPLRLPANPFVRNHHRLRNLGIQQFTWEKCWQMLHSPWFLTRLNPDRAMIFITYLYQQRESTQFKKRIYEIPFLLDQYGHLRKIMDVYFPSRFSTLDWMIVEDRESFVHSKIMDWLADQPAIKTWLRKLGIHERTDITFIEEFLIPQVDRYITPDNSMVTIERLFNLFRNGSLTTRHCCDLCRLKVWTVDRNLVPAYQLYFSSSYLPHLALDQYDLDRRLFLCSSYLEIIEDASIDQWRHFFQSLGVQETVSVIQFTDRYHDELVAAYINIQTSRLPPYAPLFGFKNHLTIKLLEQTQRNYQFSVFFWDYVMRMLNVRVLLEKDILYSQRQVTVESLPQWCVQTRPCIPTTSGQLLPSIHIFANHLRTIVGPHLPVFACNLPNILPELWQQFFQFKIELFVEDYFDLLERIHHSSSPLNDEEEQRIQLIYTGLINQIRLKNYKKKKSLFLLSTQNQQFHVSNELVLSIDKDLILPSSVKQLKLNDENVRHPHLGLLLDVVQVRAVTRADLSLSKQIIYHPSRSLSTKLRNIQPYLFALAEHHKVNDHAIDCDLVIFEADRLELVYNNEIFIHEVPVHLQQTQLYVKRPWYGEETIAALPHILCKQLRLPVHFEAELDRMLKERSVNGVDRYFQVQNILIQPHFFYPELLTIGGSREKFATQIDRDNNNLFYHLPSSLTTTELFLAALEAQDSKWSGYVYHFTHLENAVAIIRERKLKARGHITNFKDCAAFNVIKGTRSQVKNFARFYFRPLTPTQRCNENLSSSELISRFAIENLQWKVSLGNMASPHTEFDCTSEIVRKFDFHYVYADLRTERGKYASQQEFLIETELDFDLLNNTDIELFVQNENAYKSLSSFFETCRYSIDIDLQYFFDYNGRVNVKYSQTTPTKISISIDYPKKSADDTLGQLFLQIKSKAPTKTITGNLLGVFERDGIYTILGRQRISFVPESELLQYAVFYRYDTQIWLVYTNYNDPIFRVPTREESDDEPL</sequence>
<dbReference type="GO" id="GO:0016779">
    <property type="term" value="F:nucleotidyltransferase activity"/>
    <property type="evidence" value="ECO:0007669"/>
    <property type="project" value="UniProtKB-KW"/>
</dbReference>
<keyword evidence="4" id="KW-0548">Nucleotidyltransferase</keyword>